<dbReference type="SUPFAM" id="SSF54909">
    <property type="entry name" value="Dimeric alpha+beta barrel"/>
    <property type="match status" value="1"/>
</dbReference>
<dbReference type="OrthoDB" id="1601230at2759"/>
<evidence type="ECO:0000259" key="2">
    <source>
        <dbReference type="PROSITE" id="PS51502"/>
    </source>
</evidence>
<feature type="domain" description="Stress-response A/B barrel" evidence="2">
    <location>
        <begin position="3"/>
        <end position="105"/>
    </location>
</feature>
<dbReference type="VEuPathDB" id="FungiDB:AN1204"/>
<name>C8VST7_EMENI</name>
<dbReference type="HOGENOM" id="CLU_080664_2_1_1"/>
<dbReference type="eggNOG" id="ENOG502S73V">
    <property type="taxonomic scope" value="Eukaryota"/>
</dbReference>
<dbReference type="AlphaFoldDB" id="C8VST7"/>
<comment type="subunit">
    <text evidence="1">Homodimer.</text>
</comment>
<dbReference type="GeneID" id="2876980"/>
<dbReference type="Pfam" id="PF07876">
    <property type="entry name" value="Dabb"/>
    <property type="match status" value="1"/>
</dbReference>
<dbReference type="KEGG" id="ani:ANIA_01204"/>
<dbReference type="RefSeq" id="XP_050469020.1">
    <property type="nucleotide sequence ID" value="XM_050613187.1"/>
</dbReference>
<dbReference type="InParanoid" id="C8VST7"/>
<evidence type="ECO:0000256" key="1">
    <source>
        <dbReference type="ARBA" id="ARBA00011738"/>
    </source>
</evidence>
<dbReference type="PANTHER" id="PTHR33178:SF10">
    <property type="entry name" value="STRESS-RESPONSE A_B BARREL DOMAIN-CONTAINING PROTEIN"/>
    <property type="match status" value="1"/>
</dbReference>
<dbReference type="Gene3D" id="3.30.70.100">
    <property type="match status" value="1"/>
</dbReference>
<dbReference type="InterPro" id="IPR011008">
    <property type="entry name" value="Dimeric_a/b-barrel"/>
</dbReference>
<evidence type="ECO:0000313" key="3">
    <source>
        <dbReference type="EMBL" id="CBF87939.1"/>
    </source>
</evidence>
<dbReference type="InterPro" id="IPR044662">
    <property type="entry name" value="HS1/DABB1-like"/>
</dbReference>
<organism evidence="3 4">
    <name type="scientific">Emericella nidulans (strain FGSC A4 / ATCC 38163 / CBS 112.46 / NRRL 194 / M139)</name>
    <name type="common">Aspergillus nidulans</name>
    <dbReference type="NCBI Taxonomy" id="227321"/>
    <lineage>
        <taxon>Eukaryota</taxon>
        <taxon>Fungi</taxon>
        <taxon>Dikarya</taxon>
        <taxon>Ascomycota</taxon>
        <taxon>Pezizomycotina</taxon>
        <taxon>Eurotiomycetes</taxon>
        <taxon>Eurotiomycetidae</taxon>
        <taxon>Eurotiales</taxon>
        <taxon>Aspergillaceae</taxon>
        <taxon>Aspergillus</taxon>
        <taxon>Aspergillus subgen. Nidulantes</taxon>
    </lineage>
</organism>
<evidence type="ECO:0000313" key="4">
    <source>
        <dbReference type="Proteomes" id="UP000000560"/>
    </source>
</evidence>
<keyword evidence="4" id="KW-1185">Reference proteome</keyword>
<dbReference type="Proteomes" id="UP000000560">
    <property type="component" value="Chromosome VIII"/>
</dbReference>
<accession>C8VST7</accession>
<dbReference type="PROSITE" id="PS51502">
    <property type="entry name" value="S_R_A_B_BARREL"/>
    <property type="match status" value="1"/>
</dbReference>
<dbReference type="SMART" id="SM00886">
    <property type="entry name" value="Dabb"/>
    <property type="match status" value="1"/>
</dbReference>
<sequence length="110" mass="12243">MPITHIVMFQVKQGLSAETVNDLCLRMLSLKDKCIHPVSQKPYIISSSGGIDNSPEGMQNGITHAFVVEFANEEDRAYYLEKDPAHLEFVGSLKDVIEKAQVVDFTNGVF</sequence>
<dbReference type="EMBL" id="BN001308">
    <property type="protein sequence ID" value="CBF87939.1"/>
    <property type="molecule type" value="Genomic_DNA"/>
</dbReference>
<dbReference type="PANTHER" id="PTHR33178">
    <property type="match status" value="1"/>
</dbReference>
<reference evidence="4" key="1">
    <citation type="journal article" date="2005" name="Nature">
        <title>Sequencing of Aspergillus nidulans and comparative analysis with A. fumigatus and A. oryzae.</title>
        <authorList>
            <person name="Galagan J.E."/>
            <person name="Calvo S.E."/>
            <person name="Cuomo C."/>
            <person name="Ma L.J."/>
            <person name="Wortman J.R."/>
            <person name="Batzoglou S."/>
            <person name="Lee S.I."/>
            <person name="Basturkmen M."/>
            <person name="Spevak C.C."/>
            <person name="Clutterbuck J."/>
            <person name="Kapitonov V."/>
            <person name="Jurka J."/>
            <person name="Scazzocchio C."/>
            <person name="Farman M."/>
            <person name="Butler J."/>
            <person name="Purcell S."/>
            <person name="Harris S."/>
            <person name="Braus G.H."/>
            <person name="Draht O."/>
            <person name="Busch S."/>
            <person name="D'Enfert C."/>
            <person name="Bouchier C."/>
            <person name="Goldman G.H."/>
            <person name="Bell-Pedersen D."/>
            <person name="Griffiths-Jones S."/>
            <person name="Doonan J.H."/>
            <person name="Yu J."/>
            <person name="Vienken K."/>
            <person name="Pain A."/>
            <person name="Freitag M."/>
            <person name="Selker E.U."/>
            <person name="Archer D.B."/>
            <person name="Penalva M.A."/>
            <person name="Oakley B.R."/>
            <person name="Momany M."/>
            <person name="Tanaka T."/>
            <person name="Kumagai T."/>
            <person name="Asai K."/>
            <person name="Machida M."/>
            <person name="Nierman W.C."/>
            <person name="Denning D.W."/>
            <person name="Caddick M."/>
            <person name="Hynes M."/>
            <person name="Paoletti M."/>
            <person name="Fischer R."/>
            <person name="Miller B."/>
            <person name="Dyer P."/>
            <person name="Sachs M.S."/>
            <person name="Osmani S.A."/>
            <person name="Birren B.W."/>
        </authorList>
    </citation>
    <scope>NUCLEOTIDE SEQUENCE [LARGE SCALE GENOMIC DNA]</scope>
    <source>
        <strain evidence="4">FGSC A4 / ATCC 38163 / CBS 112.46 / NRRL 194 / M139</strain>
    </source>
</reference>
<gene>
    <name evidence="3" type="ORF">ANIA_01204</name>
</gene>
<dbReference type="OMA" id="GIQNGMT"/>
<proteinExistence type="predicted"/>
<protein>
    <recommendedName>
        <fullName evidence="2">Stress-response A/B barrel domain-containing protein</fullName>
    </recommendedName>
</protein>
<dbReference type="InterPro" id="IPR013097">
    <property type="entry name" value="Dabb"/>
</dbReference>
<reference evidence="4" key="2">
    <citation type="journal article" date="2009" name="Fungal Genet. Biol.">
        <title>The 2008 update of the Aspergillus nidulans genome annotation: a community effort.</title>
        <authorList>
            <person name="Wortman J.R."/>
            <person name="Gilsenan J.M."/>
            <person name="Joardar V."/>
            <person name="Deegan J."/>
            <person name="Clutterbuck J."/>
            <person name="Andersen M.R."/>
            <person name="Archer D."/>
            <person name="Bencina M."/>
            <person name="Braus G."/>
            <person name="Coutinho P."/>
            <person name="von Dohren H."/>
            <person name="Doonan J."/>
            <person name="Driessen A.J."/>
            <person name="Durek P."/>
            <person name="Espeso E."/>
            <person name="Fekete E."/>
            <person name="Flipphi M."/>
            <person name="Estrada C.G."/>
            <person name="Geysens S."/>
            <person name="Goldman G."/>
            <person name="de Groot P.W."/>
            <person name="Hansen K."/>
            <person name="Harris S.D."/>
            <person name="Heinekamp T."/>
            <person name="Helmstaedt K."/>
            <person name="Henrissat B."/>
            <person name="Hofmann G."/>
            <person name="Homan T."/>
            <person name="Horio T."/>
            <person name="Horiuchi H."/>
            <person name="James S."/>
            <person name="Jones M."/>
            <person name="Karaffa L."/>
            <person name="Karanyi Z."/>
            <person name="Kato M."/>
            <person name="Keller N."/>
            <person name="Kelly D.E."/>
            <person name="Kiel J.A."/>
            <person name="Kim J.M."/>
            <person name="van der Klei I.J."/>
            <person name="Klis F.M."/>
            <person name="Kovalchuk A."/>
            <person name="Krasevec N."/>
            <person name="Kubicek C.P."/>
            <person name="Liu B."/>
            <person name="Maccabe A."/>
            <person name="Meyer V."/>
            <person name="Mirabito P."/>
            <person name="Miskei M."/>
            <person name="Mos M."/>
            <person name="Mullins J."/>
            <person name="Nelson D.R."/>
            <person name="Nielsen J."/>
            <person name="Oakley B.R."/>
            <person name="Osmani S.A."/>
            <person name="Pakula T."/>
            <person name="Paszewski A."/>
            <person name="Paulsen I."/>
            <person name="Pilsyk S."/>
            <person name="Pocsi I."/>
            <person name="Punt P.J."/>
            <person name="Ram A.F."/>
            <person name="Ren Q."/>
            <person name="Robellet X."/>
            <person name="Robson G."/>
            <person name="Seiboth B."/>
            <person name="van Solingen P."/>
            <person name="Specht T."/>
            <person name="Sun J."/>
            <person name="Taheri-Talesh N."/>
            <person name="Takeshita N."/>
            <person name="Ussery D."/>
            <person name="vanKuyk P.A."/>
            <person name="Visser H."/>
            <person name="van de Vondervoort P.J."/>
            <person name="de Vries R.P."/>
            <person name="Walton J."/>
            <person name="Xiang X."/>
            <person name="Xiong Y."/>
            <person name="Zeng A.P."/>
            <person name="Brandt B.W."/>
            <person name="Cornell M.J."/>
            <person name="van den Hondel C.A."/>
            <person name="Visser J."/>
            <person name="Oliver S.G."/>
            <person name="Turner G."/>
        </authorList>
    </citation>
    <scope>GENOME REANNOTATION</scope>
    <source>
        <strain evidence="4">FGSC A4 / ATCC 38163 / CBS 112.46 / NRRL 194 / M139</strain>
    </source>
</reference>